<gene>
    <name evidence="1" type="ORF">AVDCRST_MAG93-865</name>
</gene>
<name>A0A6J4HR87_9CHLR</name>
<feature type="non-terminal residue" evidence="1">
    <location>
        <position position="87"/>
    </location>
</feature>
<protein>
    <submittedName>
        <fullName evidence="1">Uncharacterized protein</fullName>
    </submittedName>
</protein>
<proteinExistence type="predicted"/>
<dbReference type="EMBL" id="CADCTR010000280">
    <property type="protein sequence ID" value="CAA9230703.1"/>
    <property type="molecule type" value="Genomic_DNA"/>
</dbReference>
<evidence type="ECO:0000313" key="1">
    <source>
        <dbReference type="EMBL" id="CAA9230703.1"/>
    </source>
</evidence>
<sequence>MSKHAELTPTVNLIPNPLATRNLEGWIAEGGAVISRDLEHAWEDMGRSVRVDCPGLGPNEAVAVRTVQSLDRTGTIDVDWGQARVAG</sequence>
<accession>A0A6J4HR87</accession>
<organism evidence="1">
    <name type="scientific">uncultured Chloroflexia bacterium</name>
    <dbReference type="NCBI Taxonomy" id="1672391"/>
    <lineage>
        <taxon>Bacteria</taxon>
        <taxon>Bacillati</taxon>
        <taxon>Chloroflexota</taxon>
        <taxon>Chloroflexia</taxon>
        <taxon>environmental samples</taxon>
    </lineage>
</organism>
<dbReference type="AlphaFoldDB" id="A0A6J4HR87"/>
<reference evidence="1" key="1">
    <citation type="submission" date="2020-02" db="EMBL/GenBank/DDBJ databases">
        <authorList>
            <person name="Meier V. D."/>
        </authorList>
    </citation>
    <scope>NUCLEOTIDE SEQUENCE</scope>
    <source>
        <strain evidence="1">AVDCRST_MAG93</strain>
    </source>
</reference>